<dbReference type="Pfam" id="PF01432">
    <property type="entry name" value="Peptidase_M3"/>
    <property type="match status" value="1"/>
</dbReference>
<feature type="domain" description="Peptidase M3A/M3B catalytic" evidence="8">
    <location>
        <begin position="224"/>
        <end position="673"/>
    </location>
</feature>
<comment type="caution">
    <text evidence="9">The sequence shown here is derived from an EMBL/GenBank/DDBJ whole genome shotgun (WGS) entry which is preliminary data.</text>
</comment>
<evidence type="ECO:0000313" key="10">
    <source>
        <dbReference type="Proteomes" id="UP000315783"/>
    </source>
</evidence>
<keyword evidence="4 7" id="KW-0378">Hydrolase</keyword>
<dbReference type="GO" id="GO:0006518">
    <property type="term" value="P:peptide metabolic process"/>
    <property type="evidence" value="ECO:0007669"/>
    <property type="project" value="TreeGrafter"/>
</dbReference>
<comment type="cofactor">
    <cofactor evidence="7">
        <name>Zn(2+)</name>
        <dbReference type="ChEBI" id="CHEBI:29105"/>
    </cofactor>
    <text evidence="7">Binds 1 zinc ion.</text>
</comment>
<name>A0A545VBC5_9HYPO</name>
<dbReference type="GO" id="GO:0004222">
    <property type="term" value="F:metalloendopeptidase activity"/>
    <property type="evidence" value="ECO:0007669"/>
    <property type="project" value="InterPro"/>
</dbReference>
<evidence type="ECO:0000256" key="2">
    <source>
        <dbReference type="ARBA" id="ARBA00022670"/>
    </source>
</evidence>
<dbReference type="AlphaFoldDB" id="A0A545VBC5"/>
<evidence type="ECO:0000259" key="8">
    <source>
        <dbReference type="Pfam" id="PF01432"/>
    </source>
</evidence>
<evidence type="ECO:0000256" key="1">
    <source>
        <dbReference type="ARBA" id="ARBA00006040"/>
    </source>
</evidence>
<proteinExistence type="inferred from homology"/>
<dbReference type="PANTHER" id="PTHR11804:SF84">
    <property type="entry name" value="SACCHAROLYSIN"/>
    <property type="match status" value="1"/>
</dbReference>
<dbReference type="Gene3D" id="1.10.1370.10">
    <property type="entry name" value="Neurolysin, domain 3"/>
    <property type="match status" value="1"/>
</dbReference>
<dbReference type="EMBL" id="SPUK01000003">
    <property type="protein sequence ID" value="TQV99008.1"/>
    <property type="molecule type" value="Genomic_DNA"/>
</dbReference>
<evidence type="ECO:0000313" key="9">
    <source>
        <dbReference type="EMBL" id="TQV99008.1"/>
    </source>
</evidence>
<dbReference type="GO" id="GO:0005758">
    <property type="term" value="C:mitochondrial intermembrane space"/>
    <property type="evidence" value="ECO:0007669"/>
    <property type="project" value="TreeGrafter"/>
</dbReference>
<dbReference type="Gene3D" id="1.20.1050.40">
    <property type="entry name" value="Endopeptidase. Chain P, domain 1"/>
    <property type="match status" value="1"/>
</dbReference>
<dbReference type="FunFam" id="3.40.390.10:FF:000074">
    <property type="entry name" value="Metalloprotease"/>
    <property type="match status" value="1"/>
</dbReference>
<dbReference type="OrthoDB" id="534666at2759"/>
<evidence type="ECO:0000256" key="3">
    <source>
        <dbReference type="ARBA" id="ARBA00022723"/>
    </source>
</evidence>
<sequence>MTSNTRKTPPQLLQLFNRTPESIASSDVQMQAEHKALLDRIADEVTPETATFASVLRPVLLHEDVSDQGKWGNFMYSRVSADKPTRDASRQSIREWEEYEIECGAREDVSRLIDAAYATRGAQNLDRESIRLLERERLKYQQKGMLIEDDKERQRFKDIQKRISQLCSEAIERLDESTAGIWFTPEQLVGVDGNGITIAGLEKGTGENEGKFKVSFISDHSIAVMRYAERESTRREYFIAEQNMANENASLFKEVIQLRDEAARMIGFPNHASLRIANKMAKTPETVNAFLNDLEEQRGIEFDKSIYLWDRLFYSRMRKNVEFGIEDTEISKYFPVKPTIQGLLGIFSQILGVEYAALSRDDCARLSPTGVAEDVLWHEEVEIYEVWDDEANGGQFCGYLYLDLFPREGKYKQDMTLPIGPGCTKADGTRHYASTALVCNLSRPSPNQTALLQHHDLITVFHELGHGMDTLCCRTQYERSADLEQDCIEIPSSMLEYWCWEPAILKSLSSHCETGEKIPAELVANLCRLKNVHANIGNRLGLVRDMFDYKVHTFATHDDAKAADCTLICNQLIHDVSGMKGPEHLGMGMDWGCNYLTFDHVLSGYDAGMYAYRWSEVVSADMYYSQFKQDPLSREQGQRYRRMIMEHGGSRDFMESLTEFLGRAPNAEAYQREEIVSV</sequence>
<dbReference type="InterPro" id="IPR024080">
    <property type="entry name" value="Neurolysin/TOP_N"/>
</dbReference>
<dbReference type="Proteomes" id="UP000315783">
    <property type="component" value="Unassembled WGS sequence"/>
</dbReference>
<dbReference type="GO" id="GO:0046872">
    <property type="term" value="F:metal ion binding"/>
    <property type="evidence" value="ECO:0007669"/>
    <property type="project" value="UniProtKB-UniRule"/>
</dbReference>
<protein>
    <submittedName>
        <fullName evidence="9">Metallopeptidase MepB</fullName>
    </submittedName>
</protein>
<accession>A0A545VBC5</accession>
<keyword evidence="3 7" id="KW-0479">Metal-binding</keyword>
<dbReference type="InterPro" id="IPR001567">
    <property type="entry name" value="Pept_M3A_M3B_dom"/>
</dbReference>
<comment type="similarity">
    <text evidence="1 7">Belongs to the peptidase M3 family.</text>
</comment>
<evidence type="ECO:0000256" key="5">
    <source>
        <dbReference type="ARBA" id="ARBA00022833"/>
    </source>
</evidence>
<dbReference type="GO" id="GO:0006508">
    <property type="term" value="P:proteolysis"/>
    <property type="evidence" value="ECO:0007669"/>
    <property type="project" value="UniProtKB-KW"/>
</dbReference>
<keyword evidence="10" id="KW-1185">Reference proteome</keyword>
<dbReference type="InterPro" id="IPR045090">
    <property type="entry name" value="Pept_M3A_M3B"/>
</dbReference>
<evidence type="ECO:0000256" key="6">
    <source>
        <dbReference type="ARBA" id="ARBA00023049"/>
    </source>
</evidence>
<evidence type="ECO:0000256" key="4">
    <source>
        <dbReference type="ARBA" id="ARBA00022801"/>
    </source>
</evidence>
<dbReference type="CDD" id="cd06455">
    <property type="entry name" value="M3A_TOP"/>
    <property type="match status" value="1"/>
</dbReference>
<gene>
    <name evidence="9" type="ORF">IF1G_03088</name>
</gene>
<dbReference type="PANTHER" id="PTHR11804">
    <property type="entry name" value="PROTEASE M3 THIMET OLIGOPEPTIDASE-RELATED"/>
    <property type="match status" value="1"/>
</dbReference>
<reference evidence="9 10" key="1">
    <citation type="journal article" date="2019" name="Appl. Microbiol. Biotechnol.">
        <title>Genome sequence of Isaria javanica and comparative genome analysis insights into family S53 peptidase evolution in fungal entomopathogens.</title>
        <authorList>
            <person name="Lin R."/>
            <person name="Zhang X."/>
            <person name="Xin B."/>
            <person name="Zou M."/>
            <person name="Gao Y."/>
            <person name="Qin F."/>
            <person name="Hu Q."/>
            <person name="Xie B."/>
            <person name="Cheng X."/>
        </authorList>
    </citation>
    <scope>NUCLEOTIDE SEQUENCE [LARGE SCALE GENOMIC DNA]</scope>
    <source>
        <strain evidence="9 10">IJ1G</strain>
    </source>
</reference>
<dbReference type="SUPFAM" id="SSF55486">
    <property type="entry name" value="Metalloproteases ('zincins'), catalytic domain"/>
    <property type="match status" value="1"/>
</dbReference>
<keyword evidence="6 7" id="KW-0482">Metalloprotease</keyword>
<keyword evidence="5 7" id="KW-0862">Zinc</keyword>
<keyword evidence="2 7" id="KW-0645">Protease</keyword>
<dbReference type="InterPro" id="IPR024077">
    <property type="entry name" value="Neurolysin/TOP_dom2"/>
</dbReference>
<evidence type="ECO:0000256" key="7">
    <source>
        <dbReference type="RuleBase" id="RU003435"/>
    </source>
</evidence>
<dbReference type="Gene3D" id="3.40.390.10">
    <property type="entry name" value="Collagenase (Catalytic Domain)"/>
    <property type="match status" value="1"/>
</dbReference>
<organism evidence="9 10">
    <name type="scientific">Cordyceps javanica</name>
    <dbReference type="NCBI Taxonomy" id="43265"/>
    <lineage>
        <taxon>Eukaryota</taxon>
        <taxon>Fungi</taxon>
        <taxon>Dikarya</taxon>
        <taxon>Ascomycota</taxon>
        <taxon>Pezizomycotina</taxon>
        <taxon>Sordariomycetes</taxon>
        <taxon>Hypocreomycetidae</taxon>
        <taxon>Hypocreales</taxon>
        <taxon>Cordycipitaceae</taxon>
        <taxon>Cordyceps</taxon>
    </lineage>
</organism>
<dbReference type="InterPro" id="IPR024079">
    <property type="entry name" value="MetalloPept_cat_dom_sf"/>
</dbReference>